<reference evidence="2" key="1">
    <citation type="submission" date="2018-05" db="EMBL/GenBank/DDBJ databases">
        <authorList>
            <person name="Lanie J.A."/>
            <person name="Ng W.-L."/>
            <person name="Kazmierczak K.M."/>
            <person name="Andrzejewski T.M."/>
            <person name="Davidsen T.M."/>
            <person name="Wayne K.J."/>
            <person name="Tettelin H."/>
            <person name="Glass J.I."/>
            <person name="Rusch D."/>
            <person name="Podicherti R."/>
            <person name="Tsui H.-C.T."/>
            <person name="Winkler M.E."/>
        </authorList>
    </citation>
    <scope>NUCLEOTIDE SEQUENCE</scope>
</reference>
<dbReference type="InterPro" id="IPR013217">
    <property type="entry name" value="Methyltransf_12"/>
</dbReference>
<dbReference type="EMBL" id="UINC01013221">
    <property type="protein sequence ID" value="SVA57277.1"/>
    <property type="molecule type" value="Genomic_DNA"/>
</dbReference>
<name>A0A381WZD0_9ZZZZ</name>
<organism evidence="2">
    <name type="scientific">marine metagenome</name>
    <dbReference type="NCBI Taxonomy" id="408172"/>
    <lineage>
        <taxon>unclassified sequences</taxon>
        <taxon>metagenomes</taxon>
        <taxon>ecological metagenomes</taxon>
    </lineage>
</organism>
<sequence length="263" mass="30309">MNQFDQLASMYDLDMTDKTEGISMYLDYARAQGSPALQLGCGVGRLLLPIASIGIDIYGVDSSETMLEFVQSEMDAGPDEVKQRITLIEHELPDFQQDIQFNLILVAFNSFLNLLTREDQQKTLVNAHNMLTDNGLLIIDIVTPKHGELAREWLRRKDVPIYRGLLYDEETSTTYVRNDRVRVNLTDQIQDTEMIYDTVYPDGRIEKAVRIIQTKYIFRSEMEILLESSGFNIRNFFSNYDSNQEYNYDDSFAMVFVAEKSAN</sequence>
<dbReference type="InterPro" id="IPR029063">
    <property type="entry name" value="SAM-dependent_MTases_sf"/>
</dbReference>
<proteinExistence type="predicted"/>
<dbReference type="Pfam" id="PF08242">
    <property type="entry name" value="Methyltransf_12"/>
    <property type="match status" value="1"/>
</dbReference>
<dbReference type="Gene3D" id="3.40.50.150">
    <property type="entry name" value="Vaccinia Virus protein VP39"/>
    <property type="match status" value="1"/>
</dbReference>
<dbReference type="AlphaFoldDB" id="A0A381WZD0"/>
<evidence type="ECO:0000313" key="2">
    <source>
        <dbReference type="EMBL" id="SVA57277.1"/>
    </source>
</evidence>
<gene>
    <name evidence="2" type="ORF">METZ01_LOCUS110131</name>
</gene>
<dbReference type="SUPFAM" id="SSF53335">
    <property type="entry name" value="S-adenosyl-L-methionine-dependent methyltransferases"/>
    <property type="match status" value="1"/>
</dbReference>
<dbReference type="CDD" id="cd02440">
    <property type="entry name" value="AdoMet_MTases"/>
    <property type="match status" value="1"/>
</dbReference>
<accession>A0A381WZD0</accession>
<evidence type="ECO:0000259" key="1">
    <source>
        <dbReference type="Pfam" id="PF08242"/>
    </source>
</evidence>
<protein>
    <recommendedName>
        <fullName evidence="1">Methyltransferase type 12 domain-containing protein</fullName>
    </recommendedName>
</protein>
<feature type="domain" description="Methyltransferase type 12" evidence="1">
    <location>
        <begin position="37"/>
        <end position="137"/>
    </location>
</feature>
<dbReference type="Gene3D" id="2.20.25.110">
    <property type="entry name" value="S-adenosyl-L-methionine-dependent methyltransferases"/>
    <property type="match status" value="1"/>
</dbReference>